<accession>A0ABD5RDK1</accession>
<dbReference type="RefSeq" id="WP_227230288.1">
    <property type="nucleotide sequence ID" value="NZ_JAJCVJ010000002.1"/>
</dbReference>
<keyword evidence="2" id="KW-1133">Transmembrane helix</keyword>
<dbReference type="Pfam" id="PF09851">
    <property type="entry name" value="SHOCT"/>
    <property type="match status" value="1"/>
</dbReference>
<protein>
    <submittedName>
        <fullName evidence="4">SHOCT domain-containing protein</fullName>
    </submittedName>
</protein>
<keyword evidence="5" id="KW-1185">Reference proteome</keyword>
<dbReference type="Proteomes" id="UP001596201">
    <property type="component" value="Unassembled WGS sequence"/>
</dbReference>
<keyword evidence="2" id="KW-0472">Membrane</keyword>
<comment type="caution">
    <text evidence="4">The sequence shown here is derived from an EMBL/GenBank/DDBJ whole genome shotgun (WGS) entry which is preliminary data.</text>
</comment>
<feature type="transmembrane region" description="Helical" evidence="2">
    <location>
        <begin position="12"/>
        <end position="33"/>
    </location>
</feature>
<evidence type="ECO:0000313" key="4">
    <source>
        <dbReference type="EMBL" id="MFC5368051.1"/>
    </source>
</evidence>
<sequence length="154" mass="16662">MAESESDEDSPLQQVVGGLVTALTMLAAFGSLALGVEGWWIFFIVGFAGVMPLAIGLTKLYEARQESESASVAASVPTDADEDALATLRRRYAEGAIDEVEFERRVERLLETESVADAREYVDRVTAEVDEAAARDTDASGESAEPITETDRDR</sequence>
<organism evidence="4 5">
    <name type="scientific">Salinirubrum litoreum</name>
    <dbReference type="NCBI Taxonomy" id="1126234"/>
    <lineage>
        <taxon>Archaea</taxon>
        <taxon>Methanobacteriati</taxon>
        <taxon>Methanobacteriota</taxon>
        <taxon>Stenosarchaea group</taxon>
        <taxon>Halobacteria</taxon>
        <taxon>Halobacteriales</taxon>
        <taxon>Haloferacaceae</taxon>
        <taxon>Salinirubrum</taxon>
    </lineage>
</organism>
<dbReference type="InterPro" id="IPR018649">
    <property type="entry name" value="SHOCT"/>
</dbReference>
<evidence type="ECO:0000313" key="5">
    <source>
        <dbReference type="Proteomes" id="UP001596201"/>
    </source>
</evidence>
<feature type="domain" description="SHOCT" evidence="3">
    <location>
        <begin position="83"/>
        <end position="110"/>
    </location>
</feature>
<reference evidence="4 5" key="1">
    <citation type="journal article" date="2019" name="Int. J. Syst. Evol. Microbiol.">
        <title>The Global Catalogue of Microorganisms (GCM) 10K type strain sequencing project: providing services to taxonomists for standard genome sequencing and annotation.</title>
        <authorList>
            <consortium name="The Broad Institute Genomics Platform"/>
            <consortium name="The Broad Institute Genome Sequencing Center for Infectious Disease"/>
            <person name="Wu L."/>
            <person name="Ma J."/>
        </authorList>
    </citation>
    <scope>NUCLEOTIDE SEQUENCE [LARGE SCALE GENOMIC DNA]</scope>
    <source>
        <strain evidence="4 5">CGMCC 1.12237</strain>
    </source>
</reference>
<dbReference type="EMBL" id="JBHSKX010000002">
    <property type="protein sequence ID" value="MFC5368051.1"/>
    <property type="molecule type" value="Genomic_DNA"/>
</dbReference>
<gene>
    <name evidence="4" type="ORF">ACFPJ5_14035</name>
</gene>
<name>A0ABD5RDK1_9EURY</name>
<feature type="region of interest" description="Disordered" evidence="1">
    <location>
        <begin position="130"/>
        <end position="154"/>
    </location>
</feature>
<proteinExistence type="predicted"/>
<evidence type="ECO:0000259" key="3">
    <source>
        <dbReference type="Pfam" id="PF09851"/>
    </source>
</evidence>
<dbReference type="AlphaFoldDB" id="A0ABD5RDK1"/>
<evidence type="ECO:0000256" key="2">
    <source>
        <dbReference type="SAM" id="Phobius"/>
    </source>
</evidence>
<feature type="transmembrane region" description="Helical" evidence="2">
    <location>
        <begin position="39"/>
        <end position="57"/>
    </location>
</feature>
<evidence type="ECO:0000256" key="1">
    <source>
        <dbReference type="SAM" id="MobiDB-lite"/>
    </source>
</evidence>
<keyword evidence="2" id="KW-0812">Transmembrane</keyword>